<protein>
    <submittedName>
        <fullName evidence="4">NADAR family protein</fullName>
    </submittedName>
    <submittedName>
        <fullName evidence="5">Swarming motility protein ybiA</fullName>
    </submittedName>
</protein>
<evidence type="ECO:0000256" key="2">
    <source>
        <dbReference type="ARBA" id="ARBA00000751"/>
    </source>
</evidence>
<proteinExistence type="predicted"/>
<comment type="catalytic activity">
    <reaction evidence="1">
        <text>5-amino-6-(5-phospho-D-ribosylamino)uracil + H2O = 5,6-diaminouracil + D-ribose 5-phosphate</text>
        <dbReference type="Rhea" id="RHEA:55020"/>
        <dbReference type="ChEBI" id="CHEBI:15377"/>
        <dbReference type="ChEBI" id="CHEBI:46252"/>
        <dbReference type="ChEBI" id="CHEBI:58453"/>
        <dbReference type="ChEBI" id="CHEBI:78346"/>
    </reaction>
</comment>
<dbReference type="AlphaFoldDB" id="A0A0C1R6G8"/>
<evidence type="ECO:0000313" key="4">
    <source>
        <dbReference type="EMBL" id="KAF3887367.1"/>
    </source>
</evidence>
<keyword evidence="6" id="KW-1185">Reference proteome</keyword>
<reference evidence="5" key="1">
    <citation type="journal article" date="2015" name="Genome Announc.">
        <title>Draft Genome Sequence of Tolypothrix boutellei Strain VB521301.</title>
        <authorList>
            <person name="Chandrababunaidu M.M."/>
            <person name="Singh D."/>
            <person name="Sen D."/>
            <person name="Bhan S."/>
            <person name="Das S."/>
            <person name="Gupta A."/>
            <person name="Adhikary S.P."/>
            <person name="Tripathy S."/>
        </authorList>
    </citation>
    <scope>NUCLEOTIDE SEQUENCE</scope>
    <source>
        <strain evidence="5">VB521301</strain>
    </source>
</reference>
<accession>A0A0C1R6G8</accession>
<dbReference type="NCBIfam" id="TIGR02464">
    <property type="entry name" value="ribofla_fusion"/>
    <property type="match status" value="1"/>
</dbReference>
<reference evidence="4" key="2">
    <citation type="submission" date="2019-11" db="EMBL/GenBank/DDBJ databases">
        <title>Improved Assembly of Tolypothrix boutellei genome.</title>
        <authorList>
            <person name="Sarangi A.N."/>
            <person name="Mukherjee M."/>
            <person name="Ghosh S."/>
            <person name="Singh D."/>
            <person name="Das A."/>
            <person name="Kant S."/>
            <person name="Prusty A."/>
            <person name="Tripathy S."/>
        </authorList>
    </citation>
    <scope>NUCLEOTIDE SEQUENCE</scope>
    <source>
        <strain evidence="4">VB521301</strain>
    </source>
</reference>
<dbReference type="EMBL" id="JHEG02000048">
    <property type="protein sequence ID" value="KIE11303.1"/>
    <property type="molecule type" value="Genomic_DNA"/>
</dbReference>
<comment type="catalytic activity">
    <reaction evidence="2">
        <text>2,5-diamino-6-hydroxy-4-(5-phosphoribosylamino)-pyrimidine + H2O = 2,5,6-triamino-4-hydroxypyrimidine + D-ribose 5-phosphate</text>
        <dbReference type="Rhea" id="RHEA:23436"/>
        <dbReference type="ChEBI" id="CHEBI:15377"/>
        <dbReference type="ChEBI" id="CHEBI:58614"/>
        <dbReference type="ChEBI" id="CHEBI:78346"/>
        <dbReference type="ChEBI" id="CHEBI:137796"/>
    </reaction>
</comment>
<dbReference type="Proteomes" id="UP000029738">
    <property type="component" value="Unassembled WGS sequence"/>
</dbReference>
<dbReference type="InterPro" id="IPR012816">
    <property type="entry name" value="NADAR"/>
</dbReference>
<evidence type="ECO:0000313" key="5">
    <source>
        <dbReference type="EMBL" id="KIE11303.1"/>
    </source>
</evidence>
<dbReference type="Gene3D" id="1.10.357.40">
    <property type="entry name" value="YbiA-like"/>
    <property type="match status" value="1"/>
</dbReference>
<evidence type="ECO:0000256" key="1">
    <source>
        <dbReference type="ARBA" id="ARBA00000022"/>
    </source>
</evidence>
<dbReference type="EMBL" id="JHEG04000001">
    <property type="protein sequence ID" value="KAF3887367.1"/>
    <property type="molecule type" value="Genomic_DNA"/>
</dbReference>
<dbReference type="STRING" id="1479485.DA73_0223295"/>
<name>A0A0C1R6G8_9CYAN</name>
<evidence type="ECO:0000313" key="6">
    <source>
        <dbReference type="Proteomes" id="UP000029738"/>
    </source>
</evidence>
<gene>
    <name evidence="5" type="ORF">DA73_0223295</name>
    <name evidence="4" type="ORF">DA73_0400019145</name>
</gene>
<dbReference type="CDD" id="cd15457">
    <property type="entry name" value="NADAR"/>
    <property type="match status" value="1"/>
</dbReference>
<dbReference type="Pfam" id="PF08719">
    <property type="entry name" value="NADAR"/>
    <property type="match status" value="1"/>
</dbReference>
<evidence type="ECO:0000259" key="3">
    <source>
        <dbReference type="Pfam" id="PF08719"/>
    </source>
</evidence>
<organism evidence="5">
    <name type="scientific">Tolypothrix bouteillei VB521301</name>
    <dbReference type="NCBI Taxonomy" id="1479485"/>
    <lineage>
        <taxon>Bacteria</taxon>
        <taxon>Bacillati</taxon>
        <taxon>Cyanobacteriota</taxon>
        <taxon>Cyanophyceae</taxon>
        <taxon>Nostocales</taxon>
        <taxon>Tolypothrichaceae</taxon>
        <taxon>Tolypothrix</taxon>
    </lineage>
</organism>
<dbReference type="SUPFAM" id="SSF143990">
    <property type="entry name" value="YbiA-like"/>
    <property type="match status" value="1"/>
</dbReference>
<dbReference type="OrthoDB" id="67297at2"/>
<dbReference type="RefSeq" id="WP_038085555.1">
    <property type="nucleotide sequence ID" value="NZ_JHEG04000001.1"/>
</dbReference>
<comment type="caution">
    <text evidence="5">The sequence shown here is derived from an EMBL/GenBank/DDBJ whole genome shotgun (WGS) entry which is preliminary data.</text>
</comment>
<dbReference type="InterPro" id="IPR037238">
    <property type="entry name" value="YbiA-like_sf"/>
</dbReference>
<sequence>MTIYFYKVWQPYGCFSNFSFHSIRIDGVCWSTVEHYYQAQKFVGTPDAVVIPLIYVAETPEQAAALGRDCTRQVRPDWEAVKTQVMREAVLKKFLTHADIREILLTTGDQSIVENSPTDYFWGCGAKNTGQNYLGKILMSVREELRTLPSLSSRVSESLRFQVSN</sequence>
<feature type="domain" description="NADAR" evidence="3">
    <location>
        <begin position="4"/>
        <end position="146"/>
    </location>
</feature>